<accession>A0ABV6YUS2</accession>
<feature type="transmembrane region" description="Helical" evidence="1">
    <location>
        <begin position="198"/>
        <end position="220"/>
    </location>
</feature>
<name>A0ABV6YUS2_UNCC1</name>
<protein>
    <submittedName>
        <fullName evidence="2">Uncharacterized protein</fullName>
    </submittedName>
</protein>
<sequence>MVPKSIYSILALLCSTLLILFCYCLFLSQTSVKKSGGQVSLNKLGEKIHGSQTMGQSFVCEEAGLRGVKVKFATYARSNTALYHFTLKRDGPLGEKLYGQSFEARDVADNQFHFFTFPARLNDSHLRYYFEISSSEAAPGNCITIWYHDQDRYAAGSRFVSGQKKSGDLAFQYFHKQPLPELGTRITAHRPGILNSRWIYFFMFFMFVLTMQLFFFHFLFYTR</sequence>
<evidence type="ECO:0000313" key="2">
    <source>
        <dbReference type="EMBL" id="MFC1849933.1"/>
    </source>
</evidence>
<organism evidence="2 3">
    <name type="scientific">candidate division CSSED10-310 bacterium</name>
    <dbReference type="NCBI Taxonomy" id="2855610"/>
    <lineage>
        <taxon>Bacteria</taxon>
        <taxon>Bacteria division CSSED10-310</taxon>
    </lineage>
</organism>
<keyword evidence="1" id="KW-0472">Membrane</keyword>
<evidence type="ECO:0000313" key="3">
    <source>
        <dbReference type="Proteomes" id="UP001594351"/>
    </source>
</evidence>
<keyword evidence="1" id="KW-0812">Transmembrane</keyword>
<evidence type="ECO:0000256" key="1">
    <source>
        <dbReference type="SAM" id="Phobius"/>
    </source>
</evidence>
<dbReference type="Proteomes" id="UP001594351">
    <property type="component" value="Unassembled WGS sequence"/>
</dbReference>
<reference evidence="2 3" key="1">
    <citation type="submission" date="2024-09" db="EMBL/GenBank/DDBJ databases">
        <title>Laminarin stimulates single cell rates of sulfate reduction while oxygen inhibits transcriptomic activity in coastal marine sediment.</title>
        <authorList>
            <person name="Lindsay M."/>
            <person name="Orcutt B."/>
            <person name="Emerson D."/>
            <person name="Stepanauskas R."/>
            <person name="D'Angelo T."/>
        </authorList>
    </citation>
    <scope>NUCLEOTIDE SEQUENCE [LARGE SCALE GENOMIC DNA]</scope>
    <source>
        <strain evidence="2">SAG AM-311-K15</strain>
    </source>
</reference>
<feature type="transmembrane region" description="Helical" evidence="1">
    <location>
        <begin position="6"/>
        <end position="26"/>
    </location>
</feature>
<comment type="caution">
    <text evidence="2">The sequence shown here is derived from an EMBL/GenBank/DDBJ whole genome shotgun (WGS) entry which is preliminary data.</text>
</comment>
<dbReference type="EMBL" id="JBHPBY010000066">
    <property type="protein sequence ID" value="MFC1849933.1"/>
    <property type="molecule type" value="Genomic_DNA"/>
</dbReference>
<gene>
    <name evidence="2" type="ORF">ACFL27_06960</name>
</gene>
<keyword evidence="1" id="KW-1133">Transmembrane helix</keyword>
<keyword evidence="3" id="KW-1185">Reference proteome</keyword>
<proteinExistence type="predicted"/>